<proteinExistence type="predicted"/>
<organism evidence="1 2">
    <name type="scientific">Photobacterium marinum</name>
    <dbReference type="NCBI Taxonomy" id="1056511"/>
    <lineage>
        <taxon>Bacteria</taxon>
        <taxon>Pseudomonadati</taxon>
        <taxon>Pseudomonadota</taxon>
        <taxon>Gammaproteobacteria</taxon>
        <taxon>Vibrionales</taxon>
        <taxon>Vibrionaceae</taxon>
        <taxon>Photobacterium</taxon>
    </lineage>
</organism>
<dbReference type="Proteomes" id="UP000011134">
    <property type="component" value="Unassembled WGS sequence"/>
</dbReference>
<dbReference type="PATRIC" id="fig|1056511.3.peg.1370"/>
<keyword evidence="2" id="KW-1185">Reference proteome</keyword>
<sequence length="38" mass="4151">MSYVDQVYTNTAVDDLLGGGFVFPCGNSWFRSCIGRAC</sequence>
<accession>L8JHD2</accession>
<protein>
    <submittedName>
        <fullName evidence="1">Uncharacterized protein</fullName>
    </submittedName>
</protein>
<dbReference type="AlphaFoldDB" id="L8JHD2"/>
<comment type="caution">
    <text evidence="1">The sequence shown here is derived from an EMBL/GenBank/DDBJ whole genome shotgun (WGS) entry which is preliminary data.</text>
</comment>
<evidence type="ECO:0000313" key="2">
    <source>
        <dbReference type="Proteomes" id="UP000011134"/>
    </source>
</evidence>
<reference evidence="1 2" key="1">
    <citation type="submission" date="2012-12" db="EMBL/GenBank/DDBJ databases">
        <title>Genome Assembly of Photobacterium sp. AK15.</title>
        <authorList>
            <person name="Khatri I."/>
            <person name="Vaidya B."/>
            <person name="Srinivas T.N.R."/>
            <person name="Subramanian S."/>
            <person name="Pinnaka A."/>
        </authorList>
    </citation>
    <scope>NUCLEOTIDE SEQUENCE [LARGE SCALE GENOMIC DNA]</scope>
    <source>
        <strain evidence="1 2">AK15</strain>
    </source>
</reference>
<name>L8JHD2_9GAMM</name>
<evidence type="ECO:0000313" key="1">
    <source>
        <dbReference type="EMBL" id="ELR66842.1"/>
    </source>
</evidence>
<gene>
    <name evidence="1" type="ORF">C942_04541</name>
</gene>
<dbReference type="EMBL" id="AMZO01000006">
    <property type="protein sequence ID" value="ELR66842.1"/>
    <property type="molecule type" value="Genomic_DNA"/>
</dbReference>